<proteinExistence type="predicted"/>
<gene>
    <name evidence="2" type="ORF">A2822_01750</name>
</gene>
<dbReference type="EMBL" id="MHOP01000005">
    <property type="protein sequence ID" value="OGZ66451.1"/>
    <property type="molecule type" value="Genomic_DNA"/>
</dbReference>
<feature type="transmembrane region" description="Helical" evidence="1">
    <location>
        <begin position="75"/>
        <end position="94"/>
    </location>
</feature>
<organism evidence="2 3">
    <name type="scientific">Candidatus Staskawiczbacteria bacterium RIFCSPHIGHO2_01_FULL_41_41</name>
    <dbReference type="NCBI Taxonomy" id="1802203"/>
    <lineage>
        <taxon>Bacteria</taxon>
        <taxon>Candidatus Staskawicziibacteriota</taxon>
    </lineage>
</organism>
<keyword evidence="1" id="KW-0812">Transmembrane</keyword>
<dbReference type="AlphaFoldDB" id="A0A1G2HW37"/>
<accession>A0A1G2HW37</accession>
<evidence type="ECO:0000313" key="2">
    <source>
        <dbReference type="EMBL" id="OGZ66451.1"/>
    </source>
</evidence>
<reference evidence="2 3" key="1">
    <citation type="journal article" date="2016" name="Nat. Commun.">
        <title>Thousands of microbial genomes shed light on interconnected biogeochemical processes in an aquifer system.</title>
        <authorList>
            <person name="Anantharaman K."/>
            <person name="Brown C.T."/>
            <person name="Hug L.A."/>
            <person name="Sharon I."/>
            <person name="Castelle C.J."/>
            <person name="Probst A.J."/>
            <person name="Thomas B.C."/>
            <person name="Singh A."/>
            <person name="Wilkins M.J."/>
            <person name="Karaoz U."/>
            <person name="Brodie E.L."/>
            <person name="Williams K.H."/>
            <person name="Hubbard S.S."/>
            <person name="Banfield J.F."/>
        </authorList>
    </citation>
    <scope>NUCLEOTIDE SEQUENCE [LARGE SCALE GENOMIC DNA]</scope>
</reference>
<protein>
    <submittedName>
        <fullName evidence="2">Uncharacterized protein</fullName>
    </submittedName>
</protein>
<evidence type="ECO:0000313" key="3">
    <source>
        <dbReference type="Proteomes" id="UP000178774"/>
    </source>
</evidence>
<keyword evidence="1" id="KW-0472">Membrane</keyword>
<name>A0A1G2HW37_9BACT</name>
<comment type="caution">
    <text evidence="2">The sequence shown here is derived from an EMBL/GenBank/DDBJ whole genome shotgun (WGS) entry which is preliminary data.</text>
</comment>
<keyword evidence="1" id="KW-1133">Transmembrane helix</keyword>
<feature type="transmembrane region" description="Helical" evidence="1">
    <location>
        <begin position="29"/>
        <end position="54"/>
    </location>
</feature>
<sequence>MAEFNPEVIDARRRKVKMLLPAVVLATSLYYSMLFTVGIVAGYVLCKVFCHLFVHKSKIDSVFLDLGKWKLHLHHWILGMMILGTVWLIDYLYLPTFFAGAVCGMILQDIYDYNDWHQVLVKNDEHQAN</sequence>
<evidence type="ECO:0000256" key="1">
    <source>
        <dbReference type="SAM" id="Phobius"/>
    </source>
</evidence>
<dbReference type="Proteomes" id="UP000178774">
    <property type="component" value="Unassembled WGS sequence"/>
</dbReference>